<name>A0A160F671_9BACL</name>
<proteinExistence type="predicted"/>
<sequence>MNNQREQAFNDLVTYICKQCQEHGFTLKELEKIPSLVKKFYYDNAIPYRDKRD</sequence>
<accession>A0A160F671</accession>
<dbReference type="KEGG" id="aamy:GFC30_3201"/>
<dbReference type="PATRIC" id="fig|294699.3.peg.3307"/>
<dbReference type="EMBL" id="CP015439">
    <property type="protein sequence ID" value="ANB62078.1"/>
    <property type="molecule type" value="Genomic_DNA"/>
</dbReference>
<evidence type="ECO:0000313" key="2">
    <source>
        <dbReference type="Proteomes" id="UP000076865"/>
    </source>
</evidence>
<geneLocation type="plasmid" evidence="2">
    <name>pdsm15939_1</name>
</geneLocation>
<keyword evidence="1" id="KW-0614">Plasmid</keyword>
<protein>
    <submittedName>
        <fullName evidence="1">Uncharacterized protein</fullName>
    </submittedName>
</protein>
<dbReference type="Proteomes" id="UP000076865">
    <property type="component" value="Plasmid pDSM15939_1"/>
</dbReference>
<reference evidence="1 2" key="1">
    <citation type="journal article" date="2006" name="Syst. Appl. Microbiol.">
        <title>Anoxybacillus amylolyticus sp. nov., a thermophilic amylase producing bacterium isolated from Mount Rittmann (Antarctica).</title>
        <authorList>
            <person name="Poli A."/>
            <person name="Esposito E."/>
            <person name="Lama L."/>
            <person name="Orlando P."/>
            <person name="Nicolaus G."/>
            <person name="de Appolonia F."/>
            <person name="Gambacorta A."/>
            <person name="Nicolaus B."/>
        </authorList>
    </citation>
    <scope>NUCLEOTIDE SEQUENCE [LARGE SCALE GENOMIC DNA]</scope>
    <source>
        <strain evidence="1 2">DSM 15939</strain>
        <plasmid evidence="2">Plasmid pdsm15939_1</plasmid>
    </source>
</reference>
<organism evidence="1 2">
    <name type="scientific">Anoxybacteroides amylolyticum</name>
    <dbReference type="NCBI Taxonomy" id="294699"/>
    <lineage>
        <taxon>Bacteria</taxon>
        <taxon>Bacillati</taxon>
        <taxon>Bacillota</taxon>
        <taxon>Bacilli</taxon>
        <taxon>Bacillales</taxon>
        <taxon>Anoxybacillaceae</taxon>
        <taxon>Anoxybacteroides</taxon>
    </lineage>
</organism>
<keyword evidence="2" id="KW-1185">Reference proteome</keyword>
<dbReference type="AlphaFoldDB" id="A0A160F671"/>
<gene>
    <name evidence="1" type="ORF">GFC30_3201</name>
</gene>
<evidence type="ECO:0000313" key="1">
    <source>
        <dbReference type="EMBL" id="ANB62078.1"/>
    </source>
</evidence>